<evidence type="ECO:0000313" key="2">
    <source>
        <dbReference type="Proteomes" id="UP000190852"/>
    </source>
</evidence>
<reference evidence="2" key="1">
    <citation type="submission" date="2017-02" db="EMBL/GenBank/DDBJ databases">
        <authorList>
            <person name="Varghese N."/>
            <person name="Submissions S."/>
        </authorList>
    </citation>
    <scope>NUCLEOTIDE SEQUENCE [LARGE SCALE GENOMIC DNA]</scope>
    <source>
        <strain evidence="2">DSM 24967</strain>
    </source>
</reference>
<dbReference type="Proteomes" id="UP000190852">
    <property type="component" value="Unassembled WGS sequence"/>
</dbReference>
<dbReference type="EMBL" id="FUYQ01000013">
    <property type="protein sequence ID" value="SKB60979.1"/>
    <property type="molecule type" value="Genomic_DNA"/>
</dbReference>
<organism evidence="1 2">
    <name type="scientific">Parabacteroides chartae</name>
    <dbReference type="NCBI Taxonomy" id="1037355"/>
    <lineage>
        <taxon>Bacteria</taxon>
        <taxon>Pseudomonadati</taxon>
        <taxon>Bacteroidota</taxon>
        <taxon>Bacteroidia</taxon>
        <taxon>Bacteroidales</taxon>
        <taxon>Tannerellaceae</taxon>
        <taxon>Parabacteroides</taxon>
    </lineage>
</organism>
<accession>A0A1T5CNF0</accession>
<proteinExistence type="predicted"/>
<name>A0A1T5CNF0_9BACT</name>
<sequence>MCSRIIVSVSFCLINLGPIYGQFAEAEKDTLIINEYQPEKQKIKLNEATMRAIKSGTLINFDGPKQANKPRPFVSKIPITKDFGLKPVAGIPMEASDSIKIPPRVFHELTFNYLPEKEIRAFKVSNKSEELRATPAGFSFSAEDLLQSIFSKTARAKKRNLKKANAWKTYNSLP</sequence>
<protein>
    <submittedName>
        <fullName evidence="1">Uncharacterized protein</fullName>
    </submittedName>
</protein>
<dbReference type="AlphaFoldDB" id="A0A1T5CNF0"/>
<keyword evidence="2" id="KW-1185">Reference proteome</keyword>
<evidence type="ECO:0000313" key="1">
    <source>
        <dbReference type="EMBL" id="SKB60979.1"/>
    </source>
</evidence>
<gene>
    <name evidence="1" type="ORF">SAMN05660349_02001</name>
</gene>
<dbReference type="RefSeq" id="WP_079683506.1">
    <property type="nucleotide sequence ID" value="NZ_FUYQ01000013.1"/>
</dbReference>